<dbReference type="InterPro" id="IPR002938">
    <property type="entry name" value="FAD-bd"/>
</dbReference>
<name>A0A0S4JHJ1_BODSA</name>
<dbReference type="OrthoDB" id="2102672at2759"/>
<dbReference type="OMA" id="MWWSTYE"/>
<dbReference type="InterPro" id="IPR050493">
    <property type="entry name" value="FAD-dep_Monooxygenase_BioMet"/>
</dbReference>
<accession>A0A0S4JHJ1</accession>
<gene>
    <name evidence="4" type="ORF">BSAL_20820</name>
</gene>
<reference evidence="5" key="1">
    <citation type="submission" date="2015-09" db="EMBL/GenBank/DDBJ databases">
        <authorList>
            <consortium name="Pathogen Informatics"/>
        </authorList>
    </citation>
    <scope>NUCLEOTIDE SEQUENCE [LARGE SCALE GENOMIC DNA]</scope>
    <source>
        <strain evidence="5">Lake Konstanz</strain>
    </source>
</reference>
<evidence type="ECO:0000256" key="1">
    <source>
        <dbReference type="ARBA" id="ARBA00023002"/>
    </source>
</evidence>
<dbReference type="PANTHER" id="PTHR13789">
    <property type="entry name" value="MONOOXYGENASE"/>
    <property type="match status" value="1"/>
</dbReference>
<dbReference type="VEuPathDB" id="TriTrypDB:BSAL_20820"/>
<dbReference type="EMBL" id="CYKH01001734">
    <property type="protein sequence ID" value="CUG89392.1"/>
    <property type="molecule type" value="Genomic_DNA"/>
</dbReference>
<evidence type="ECO:0000313" key="5">
    <source>
        <dbReference type="Proteomes" id="UP000051952"/>
    </source>
</evidence>
<dbReference type="Pfam" id="PF01494">
    <property type="entry name" value="FAD_binding_3"/>
    <property type="match status" value="1"/>
</dbReference>
<keyword evidence="2 4" id="KW-0503">Monooxygenase</keyword>
<sequence>MPMHSLLFVFWKEKARSNFVHWEAMTTQTPISILVVGGGVAGPSLGISLKKLGMPANITIIEAYPKADPENIIGSYFTLQDNGADALKTLGVFEEVRSAGVDTTASNMMRGDGKVLAKMPFGNSVTVKRGKVNMILMDAAERAGCTVRYATKLIATEQKPHPTDSSKHVVLATFGDGSQETYDLVVGADGVHSSLRTTIDPQNAPAGRYVGLVNYAGVAPPPPTELKANMTPCAWNFCFALKAFILYHVRPDGHIIWGVNEPRGRVSKEERDAMTEVSARKYLIELFADDKNPLITHMLSHGPIELMGDNQCDLGNVPKWFNDEKTIVLVGDAVHAPSPTSGQGGSMALEDGIVLAKALHENPNSIGAALEAYEAFRRARVEKIVANGARMSKNKMPGKIGRFVRDLMMPLVAKCVDMAELNNWVCAYRIIWDLPLSQQPAAPTTSMRKVFFGGGAGSKKATSTQ</sequence>
<proteinExistence type="predicted"/>
<evidence type="ECO:0000256" key="2">
    <source>
        <dbReference type="ARBA" id="ARBA00023033"/>
    </source>
</evidence>
<feature type="domain" description="FAD-binding" evidence="3">
    <location>
        <begin position="32"/>
        <end position="387"/>
    </location>
</feature>
<evidence type="ECO:0000313" key="4">
    <source>
        <dbReference type="EMBL" id="CUG89392.1"/>
    </source>
</evidence>
<dbReference type="InterPro" id="IPR036188">
    <property type="entry name" value="FAD/NAD-bd_sf"/>
</dbReference>
<evidence type="ECO:0000259" key="3">
    <source>
        <dbReference type="Pfam" id="PF01494"/>
    </source>
</evidence>
<dbReference type="Proteomes" id="UP000051952">
    <property type="component" value="Unassembled WGS sequence"/>
</dbReference>
<dbReference type="SUPFAM" id="SSF51905">
    <property type="entry name" value="FAD/NAD(P)-binding domain"/>
    <property type="match status" value="1"/>
</dbReference>
<keyword evidence="1" id="KW-0560">Oxidoreductase</keyword>
<dbReference type="Gene3D" id="3.50.50.60">
    <property type="entry name" value="FAD/NAD(P)-binding domain"/>
    <property type="match status" value="1"/>
</dbReference>
<dbReference type="AlphaFoldDB" id="A0A0S4JHJ1"/>
<dbReference type="GO" id="GO:0004497">
    <property type="term" value="F:monooxygenase activity"/>
    <property type="evidence" value="ECO:0007669"/>
    <property type="project" value="UniProtKB-KW"/>
</dbReference>
<protein>
    <submittedName>
        <fullName evidence="4">Monooxygenase, putative</fullName>
    </submittedName>
</protein>
<dbReference type="PRINTS" id="PR00420">
    <property type="entry name" value="RNGMNOXGNASE"/>
</dbReference>
<keyword evidence="5" id="KW-1185">Reference proteome</keyword>
<dbReference type="PANTHER" id="PTHR13789:SF309">
    <property type="entry name" value="PUTATIVE (AFU_ORTHOLOGUE AFUA_6G14510)-RELATED"/>
    <property type="match status" value="1"/>
</dbReference>
<dbReference type="GO" id="GO:0071949">
    <property type="term" value="F:FAD binding"/>
    <property type="evidence" value="ECO:0007669"/>
    <property type="project" value="InterPro"/>
</dbReference>
<organism evidence="4 5">
    <name type="scientific">Bodo saltans</name>
    <name type="common">Flagellated protozoan</name>
    <dbReference type="NCBI Taxonomy" id="75058"/>
    <lineage>
        <taxon>Eukaryota</taxon>
        <taxon>Discoba</taxon>
        <taxon>Euglenozoa</taxon>
        <taxon>Kinetoplastea</taxon>
        <taxon>Metakinetoplastina</taxon>
        <taxon>Eubodonida</taxon>
        <taxon>Bodonidae</taxon>
        <taxon>Bodo</taxon>
    </lineage>
</organism>